<evidence type="ECO:0000313" key="7">
    <source>
        <dbReference type="Proteomes" id="UP000266091"/>
    </source>
</evidence>
<evidence type="ECO:0000256" key="4">
    <source>
        <dbReference type="ARBA" id="ARBA00022777"/>
    </source>
</evidence>
<reference evidence="6 7" key="1">
    <citation type="journal article" date="2018" name="Int. J. Syst. Evol. Microbiol.">
        <title>Mesosutterella multiformis gen. nov., sp. nov., a member of the family Sutterellaceae and Sutterella megalosphaeroides sp. nov., isolated from human faeces.</title>
        <authorList>
            <person name="Sakamoto M."/>
            <person name="Ikeyama N."/>
            <person name="Kunihiro T."/>
            <person name="Iino T."/>
            <person name="Yuki M."/>
            <person name="Ohkuma M."/>
        </authorList>
    </citation>
    <scope>NUCLEOTIDE SEQUENCE [LARGE SCALE GENOMIC DNA]</scope>
    <source>
        <strain evidence="6 7">4NBBH2</strain>
    </source>
</reference>
<dbReference type="InterPro" id="IPR005177">
    <property type="entry name" value="Kinase-pyrophosphorylase"/>
</dbReference>
<dbReference type="Pfam" id="PF03618">
    <property type="entry name" value="Kinase-PPPase"/>
    <property type="match status" value="1"/>
</dbReference>
<dbReference type="PANTHER" id="PTHR31756:SF3">
    <property type="entry name" value="PYRUVATE, PHOSPHATE DIKINASE REGULATORY PROTEIN 1, CHLOROPLASTIC"/>
    <property type="match status" value="1"/>
</dbReference>
<dbReference type="EC" id="2.7.11.33" evidence="5"/>
<accession>A0A401LNB1</accession>
<comment type="catalytic activity">
    <reaction evidence="5">
        <text>[pyruvate, water dikinase]-phosphate + phosphate + H(+) = [pyruvate, water dikinase] + diphosphate</text>
        <dbReference type="Rhea" id="RHEA:48580"/>
        <dbReference type="Rhea" id="RHEA-COMP:11425"/>
        <dbReference type="Rhea" id="RHEA-COMP:11426"/>
        <dbReference type="ChEBI" id="CHEBI:15378"/>
        <dbReference type="ChEBI" id="CHEBI:33019"/>
        <dbReference type="ChEBI" id="CHEBI:43176"/>
        <dbReference type="ChEBI" id="CHEBI:43474"/>
        <dbReference type="ChEBI" id="CHEBI:68546"/>
        <dbReference type="EC" id="2.7.4.28"/>
    </reaction>
</comment>
<organism evidence="6 7">
    <name type="scientific">Mesosutterella multiformis</name>
    <dbReference type="NCBI Taxonomy" id="2259133"/>
    <lineage>
        <taxon>Bacteria</taxon>
        <taxon>Pseudomonadati</taxon>
        <taxon>Pseudomonadota</taxon>
        <taxon>Betaproteobacteria</taxon>
        <taxon>Burkholderiales</taxon>
        <taxon>Sutterellaceae</taxon>
        <taxon>Mesosutterella</taxon>
    </lineage>
</organism>
<dbReference type="HAMAP" id="MF_01062">
    <property type="entry name" value="PSRP"/>
    <property type="match status" value="1"/>
</dbReference>
<keyword evidence="7" id="KW-1185">Reference proteome</keyword>
<gene>
    <name evidence="6" type="ORF">MESMUL_12260</name>
</gene>
<dbReference type="Proteomes" id="UP000266091">
    <property type="component" value="Unassembled WGS sequence"/>
</dbReference>
<comment type="similarity">
    <text evidence="5">Belongs to the pyruvate, phosphate/water dikinase regulatory protein family. PSRP subfamily.</text>
</comment>
<dbReference type="GO" id="GO:0016776">
    <property type="term" value="F:phosphotransferase activity, phosphate group as acceptor"/>
    <property type="evidence" value="ECO:0007669"/>
    <property type="project" value="UniProtKB-UniRule"/>
</dbReference>
<dbReference type="NCBIfam" id="NF003742">
    <property type="entry name" value="PRK05339.1"/>
    <property type="match status" value="1"/>
</dbReference>
<dbReference type="EC" id="2.7.4.28" evidence="5"/>
<accession>A0A388SC19</accession>
<dbReference type="AlphaFoldDB" id="A0A388SC19"/>
<dbReference type="GO" id="GO:0043531">
    <property type="term" value="F:ADP binding"/>
    <property type="evidence" value="ECO:0007669"/>
    <property type="project" value="UniProtKB-UniRule"/>
</dbReference>
<protein>
    <recommendedName>
        <fullName evidence="5">Putative phosphoenolpyruvate synthase regulatory protein</fullName>
        <shortName evidence="5">PEP synthase regulatory protein</shortName>
        <shortName evidence="5">PSRP</shortName>
        <ecNumber evidence="5">2.7.11.33</ecNumber>
        <ecNumber evidence="5">2.7.4.28</ecNumber>
    </recommendedName>
    <alternativeName>
        <fullName evidence="5">Pyruvate, water dikinase regulatory protein</fullName>
    </alternativeName>
</protein>
<dbReference type="GO" id="GO:0005524">
    <property type="term" value="F:ATP binding"/>
    <property type="evidence" value="ECO:0007669"/>
    <property type="project" value="InterPro"/>
</dbReference>
<keyword evidence="3 5" id="KW-0547">Nucleotide-binding</keyword>
<comment type="function">
    <text evidence="5">Bifunctional serine/threonine kinase and phosphorylase involved in the regulation of the phosphoenolpyruvate synthase (PEPS) by catalyzing its phosphorylation/dephosphorylation.</text>
</comment>
<evidence type="ECO:0000313" key="6">
    <source>
        <dbReference type="EMBL" id="GBO93872.1"/>
    </source>
</evidence>
<dbReference type="RefSeq" id="WP_116270165.1">
    <property type="nucleotide sequence ID" value="NZ_BGZJ01000001.1"/>
</dbReference>
<name>A0A388SC19_9BURK</name>
<dbReference type="InterPro" id="IPR026530">
    <property type="entry name" value="PSRP"/>
</dbReference>
<evidence type="ECO:0000256" key="1">
    <source>
        <dbReference type="ARBA" id="ARBA00022527"/>
    </source>
</evidence>
<feature type="binding site" evidence="5">
    <location>
        <begin position="163"/>
        <end position="170"/>
    </location>
    <ligand>
        <name>ADP</name>
        <dbReference type="ChEBI" id="CHEBI:456216"/>
    </ligand>
</feature>
<keyword evidence="6" id="KW-0670">Pyruvate</keyword>
<comment type="caution">
    <text evidence="6">The sequence shown here is derived from an EMBL/GenBank/DDBJ whole genome shotgun (WGS) entry which is preliminary data.</text>
</comment>
<keyword evidence="1 5" id="KW-0723">Serine/threonine-protein kinase</keyword>
<evidence type="ECO:0000256" key="3">
    <source>
        <dbReference type="ARBA" id="ARBA00022741"/>
    </source>
</evidence>
<keyword evidence="2 5" id="KW-0808">Transferase</keyword>
<dbReference type="GO" id="GO:0004674">
    <property type="term" value="F:protein serine/threonine kinase activity"/>
    <property type="evidence" value="ECO:0007669"/>
    <property type="project" value="UniProtKB-UniRule"/>
</dbReference>
<dbReference type="EMBL" id="BGZJ01000001">
    <property type="protein sequence ID" value="GBO93872.1"/>
    <property type="molecule type" value="Genomic_DNA"/>
</dbReference>
<sequence>MADLNPPSSTIPRPVFIVSDGTAITAETLAQAVLTQFPNLNYEQRRIPFVDTVEKAVATADRINLVQEKTGMRPLVFSTFSRKSISNAFCDECTGFVSELFRSFVNPLEEELGMKSSHQVGMTHRIRNEENYDRRIAAIDYTLTHDDGQTDFGLDEAEVILVGVSRSGKTPTSLFLAMQFGIKVANYPLIPEDFDRGTLPEALAKVHDKLFGLTISPERLHEIRNERRPNSRYASIENCRYEISSCEAMMDREGISYLSSTTKSIEEIAATIFATLHLEKHERIG</sequence>
<evidence type="ECO:0000256" key="5">
    <source>
        <dbReference type="HAMAP-Rule" id="MF_01062"/>
    </source>
</evidence>
<proteinExistence type="inferred from homology"/>
<dbReference type="PANTHER" id="PTHR31756">
    <property type="entry name" value="PYRUVATE, PHOSPHATE DIKINASE REGULATORY PROTEIN 1, CHLOROPLASTIC"/>
    <property type="match status" value="1"/>
</dbReference>
<keyword evidence="4 5" id="KW-0418">Kinase</keyword>
<evidence type="ECO:0000256" key="2">
    <source>
        <dbReference type="ARBA" id="ARBA00022679"/>
    </source>
</evidence>
<comment type="catalytic activity">
    <reaction evidence="5">
        <text>[pyruvate, water dikinase] + ADP = [pyruvate, water dikinase]-phosphate + AMP + H(+)</text>
        <dbReference type="Rhea" id="RHEA:46020"/>
        <dbReference type="Rhea" id="RHEA-COMP:11425"/>
        <dbReference type="Rhea" id="RHEA-COMP:11426"/>
        <dbReference type="ChEBI" id="CHEBI:15378"/>
        <dbReference type="ChEBI" id="CHEBI:43176"/>
        <dbReference type="ChEBI" id="CHEBI:68546"/>
        <dbReference type="ChEBI" id="CHEBI:456215"/>
        <dbReference type="ChEBI" id="CHEBI:456216"/>
        <dbReference type="EC" id="2.7.11.33"/>
    </reaction>
</comment>
<dbReference type="OrthoDB" id="9782201at2"/>